<feature type="region of interest" description="Disordered" evidence="1">
    <location>
        <begin position="1"/>
        <end position="95"/>
    </location>
</feature>
<dbReference type="PANTHER" id="PTHR21561">
    <property type="entry name" value="INO80 COMPLEX SUBUNIT B"/>
    <property type="match status" value="1"/>
</dbReference>
<dbReference type="InterPro" id="IPR029523">
    <property type="entry name" value="INO80B/Ies2"/>
</dbReference>
<evidence type="ECO:0000313" key="3">
    <source>
        <dbReference type="EMBL" id="KAI9251899.1"/>
    </source>
</evidence>
<dbReference type="Proteomes" id="UP001209540">
    <property type="component" value="Unassembled WGS sequence"/>
</dbReference>
<organism evidence="3 4">
    <name type="scientific">Phascolomyces articulosus</name>
    <dbReference type="NCBI Taxonomy" id="60185"/>
    <lineage>
        <taxon>Eukaryota</taxon>
        <taxon>Fungi</taxon>
        <taxon>Fungi incertae sedis</taxon>
        <taxon>Mucoromycota</taxon>
        <taxon>Mucoromycotina</taxon>
        <taxon>Mucoromycetes</taxon>
        <taxon>Mucorales</taxon>
        <taxon>Lichtheimiaceae</taxon>
        <taxon>Phascolomyces</taxon>
    </lineage>
</organism>
<feature type="compositionally biased region" description="Basic and acidic residues" evidence="1">
    <location>
        <begin position="27"/>
        <end position="46"/>
    </location>
</feature>
<accession>A0AAD5JSV0</accession>
<dbReference type="GO" id="GO:0031011">
    <property type="term" value="C:Ino80 complex"/>
    <property type="evidence" value="ECO:0007669"/>
    <property type="project" value="InterPro"/>
</dbReference>
<dbReference type="InterPro" id="IPR006880">
    <property type="entry name" value="INO80B_C"/>
</dbReference>
<feature type="domain" description="INO80 complex subunit B-like conserved region" evidence="2">
    <location>
        <begin position="37"/>
        <end position="122"/>
    </location>
</feature>
<gene>
    <name evidence="3" type="ORF">BDA99DRAFT_548460</name>
</gene>
<evidence type="ECO:0000313" key="4">
    <source>
        <dbReference type="Proteomes" id="UP001209540"/>
    </source>
</evidence>
<comment type="caution">
    <text evidence="3">The sequence shown here is derived from an EMBL/GenBank/DDBJ whole genome shotgun (WGS) entry which is preliminary data.</text>
</comment>
<dbReference type="EMBL" id="JAIXMP010000029">
    <property type="protein sequence ID" value="KAI9251899.1"/>
    <property type="molecule type" value="Genomic_DNA"/>
</dbReference>
<reference evidence="3" key="2">
    <citation type="submission" date="2023-02" db="EMBL/GenBank/DDBJ databases">
        <authorList>
            <consortium name="DOE Joint Genome Institute"/>
            <person name="Mondo S.J."/>
            <person name="Chang Y."/>
            <person name="Wang Y."/>
            <person name="Ahrendt S."/>
            <person name="Andreopoulos W."/>
            <person name="Barry K."/>
            <person name="Beard J."/>
            <person name="Benny G.L."/>
            <person name="Blankenship S."/>
            <person name="Bonito G."/>
            <person name="Cuomo C."/>
            <person name="Desiro A."/>
            <person name="Gervers K.A."/>
            <person name="Hundley H."/>
            <person name="Kuo A."/>
            <person name="LaButti K."/>
            <person name="Lang B.F."/>
            <person name="Lipzen A."/>
            <person name="O'Donnell K."/>
            <person name="Pangilinan J."/>
            <person name="Reynolds N."/>
            <person name="Sandor L."/>
            <person name="Smith M.W."/>
            <person name="Tsang A."/>
            <person name="Grigoriev I.V."/>
            <person name="Stajich J.E."/>
            <person name="Spatafora J.W."/>
        </authorList>
    </citation>
    <scope>NUCLEOTIDE SEQUENCE</scope>
    <source>
        <strain evidence="3">RSA 2281</strain>
    </source>
</reference>
<name>A0AAD5JSV0_9FUNG</name>
<evidence type="ECO:0000256" key="1">
    <source>
        <dbReference type="SAM" id="MobiDB-lite"/>
    </source>
</evidence>
<dbReference type="GO" id="GO:0006338">
    <property type="term" value="P:chromatin remodeling"/>
    <property type="evidence" value="ECO:0007669"/>
    <property type="project" value="InterPro"/>
</dbReference>
<reference evidence="3" key="1">
    <citation type="journal article" date="2022" name="IScience">
        <title>Evolution of zygomycete secretomes and the origins of terrestrial fungal ecologies.</title>
        <authorList>
            <person name="Chang Y."/>
            <person name="Wang Y."/>
            <person name="Mondo S."/>
            <person name="Ahrendt S."/>
            <person name="Andreopoulos W."/>
            <person name="Barry K."/>
            <person name="Beard J."/>
            <person name="Benny G.L."/>
            <person name="Blankenship S."/>
            <person name="Bonito G."/>
            <person name="Cuomo C."/>
            <person name="Desiro A."/>
            <person name="Gervers K.A."/>
            <person name="Hundley H."/>
            <person name="Kuo A."/>
            <person name="LaButti K."/>
            <person name="Lang B.F."/>
            <person name="Lipzen A."/>
            <person name="O'Donnell K."/>
            <person name="Pangilinan J."/>
            <person name="Reynolds N."/>
            <person name="Sandor L."/>
            <person name="Smith M.E."/>
            <person name="Tsang A."/>
            <person name="Grigoriev I.V."/>
            <person name="Stajich J.E."/>
            <person name="Spatafora J.W."/>
        </authorList>
    </citation>
    <scope>NUCLEOTIDE SEQUENCE</scope>
    <source>
        <strain evidence="3">RSA 2281</strain>
    </source>
</reference>
<evidence type="ECO:0000259" key="2">
    <source>
        <dbReference type="SMART" id="SM01406"/>
    </source>
</evidence>
<dbReference type="PANTHER" id="PTHR21561:SF12">
    <property type="entry name" value="INO80 COMPLEX SUBUNIT B"/>
    <property type="match status" value="1"/>
</dbReference>
<keyword evidence="4" id="KW-1185">Reference proteome</keyword>
<dbReference type="SMART" id="SM01406">
    <property type="entry name" value="PAPA-1"/>
    <property type="match status" value="1"/>
</dbReference>
<dbReference type="AlphaFoldDB" id="A0AAD5JSV0"/>
<sequence length="173" mass="19814">MTKRQRAKYNQDQDDDDGKFLELPMESNKKKTLTEEEQALKRSEVARRRKHQSVQRAEKDKADTINRLLKKQASKSKRVIKDDGGTNGDNNTMSNKMLLIPGENVRYTTTKNGSQLSLPASLLDDLVHHCMKRPIPRRITCDIHGCENEKKYTAKTSGKAVCSLEHYQLAERT</sequence>
<protein>
    <submittedName>
        <fullName evidence="3">PAPA-1-like conserved region-domain-containing protein</fullName>
    </submittedName>
</protein>
<dbReference type="Pfam" id="PF04795">
    <property type="entry name" value="PAPA-1"/>
    <property type="match status" value="1"/>
</dbReference>
<feature type="compositionally biased region" description="Basic residues" evidence="1">
    <location>
        <begin position="68"/>
        <end position="78"/>
    </location>
</feature>
<proteinExistence type="predicted"/>